<dbReference type="PATRIC" id="fig|188932.3.peg.1473"/>
<reference evidence="2 3" key="1">
    <citation type="submission" date="2016-03" db="EMBL/GenBank/DDBJ databases">
        <title>Complete genome sequence of Pedobacter cryoconitis PAMC 27485.</title>
        <authorList>
            <person name="Lee J."/>
            <person name="Kim O.-S."/>
        </authorList>
    </citation>
    <scope>NUCLEOTIDE SEQUENCE [LARGE SCALE GENOMIC DNA]</scope>
    <source>
        <strain evidence="2 3">PAMC 27485</strain>
    </source>
</reference>
<gene>
    <name evidence="2" type="ORF">AY601_1415</name>
</gene>
<dbReference type="RefSeq" id="WP_068398414.1">
    <property type="nucleotide sequence ID" value="NZ_CP014504.1"/>
</dbReference>
<proteinExistence type="predicted"/>
<evidence type="ECO:0000313" key="3">
    <source>
        <dbReference type="Proteomes" id="UP000071561"/>
    </source>
</evidence>
<organism evidence="2 3">
    <name type="scientific">Pedobacter cryoconitis</name>
    <dbReference type="NCBI Taxonomy" id="188932"/>
    <lineage>
        <taxon>Bacteria</taxon>
        <taxon>Pseudomonadati</taxon>
        <taxon>Bacteroidota</taxon>
        <taxon>Sphingobacteriia</taxon>
        <taxon>Sphingobacteriales</taxon>
        <taxon>Sphingobacteriaceae</taxon>
        <taxon>Pedobacter</taxon>
    </lineage>
</organism>
<protein>
    <submittedName>
        <fullName evidence="2">Uncharacterized protein</fullName>
    </submittedName>
</protein>
<sequence length="106" mass="11675">MLNKITHNLTILAAKKILTTNNAENLGTAKRLVSIIAGAYIFQRGIRCFYKHPVIGLQETFLGGFLMYEAVKGIKDTYPAKPTDPSQIRSNQIQGNDPNSPVPAFV</sequence>
<accession>A0A127VAA5</accession>
<name>A0A127VAA5_9SPHI</name>
<evidence type="ECO:0000256" key="1">
    <source>
        <dbReference type="SAM" id="MobiDB-lite"/>
    </source>
</evidence>
<dbReference type="OrthoDB" id="772352at2"/>
<feature type="compositionally biased region" description="Polar residues" evidence="1">
    <location>
        <begin position="84"/>
        <end position="99"/>
    </location>
</feature>
<dbReference type="Proteomes" id="UP000071561">
    <property type="component" value="Chromosome"/>
</dbReference>
<feature type="region of interest" description="Disordered" evidence="1">
    <location>
        <begin position="79"/>
        <end position="106"/>
    </location>
</feature>
<evidence type="ECO:0000313" key="2">
    <source>
        <dbReference type="EMBL" id="AMP98332.1"/>
    </source>
</evidence>
<dbReference type="KEGG" id="pcm:AY601_1415"/>
<dbReference type="EMBL" id="CP014504">
    <property type="protein sequence ID" value="AMP98332.1"/>
    <property type="molecule type" value="Genomic_DNA"/>
</dbReference>
<keyword evidence="3" id="KW-1185">Reference proteome</keyword>
<dbReference type="AlphaFoldDB" id="A0A127VAA5"/>